<protein>
    <submittedName>
        <fullName evidence="14">Polycomb group ring finger 5a</fullName>
    </submittedName>
</protein>
<dbReference type="Pfam" id="PF13923">
    <property type="entry name" value="zf-C3HC4_2"/>
    <property type="match status" value="1"/>
</dbReference>
<keyword evidence="4 11" id="KW-0863">Zinc-finger</keyword>
<keyword evidence="8" id="KW-0539">Nucleus</keyword>
<evidence type="ECO:0000256" key="6">
    <source>
        <dbReference type="ARBA" id="ARBA00023015"/>
    </source>
</evidence>
<evidence type="ECO:0000256" key="4">
    <source>
        <dbReference type="ARBA" id="ARBA00022771"/>
    </source>
</evidence>
<evidence type="ECO:0000256" key="10">
    <source>
        <dbReference type="ARBA" id="ARBA00061900"/>
    </source>
</evidence>
<keyword evidence="5" id="KW-0862">Zinc</keyword>
<comment type="function">
    <text evidence="9">Component of Polycomb group (PcG) multiprotein complexes; the complex class is required to maintain the transcriptionally repressive state of some genes.</text>
</comment>
<dbReference type="GO" id="GO:0005634">
    <property type="term" value="C:nucleus"/>
    <property type="evidence" value="ECO:0007669"/>
    <property type="project" value="UniProtKB-SubCell"/>
</dbReference>
<dbReference type="GO" id="GO:0007399">
    <property type="term" value="P:nervous system development"/>
    <property type="evidence" value="ECO:0007669"/>
    <property type="project" value="Ensembl"/>
</dbReference>
<dbReference type="GO" id="GO:0008270">
    <property type="term" value="F:zinc ion binding"/>
    <property type="evidence" value="ECO:0007669"/>
    <property type="project" value="UniProtKB-KW"/>
</dbReference>
<dbReference type="Gene3D" id="3.30.40.10">
    <property type="entry name" value="Zinc/RING finger domain, C3HC4 (zinc finger)"/>
    <property type="match status" value="1"/>
</dbReference>
<proteinExistence type="predicted"/>
<dbReference type="SMART" id="SM00184">
    <property type="entry name" value="RING"/>
    <property type="match status" value="1"/>
</dbReference>
<dbReference type="SUPFAM" id="SSF57850">
    <property type="entry name" value="RING/U-box"/>
    <property type="match status" value="1"/>
</dbReference>
<dbReference type="InterPro" id="IPR013083">
    <property type="entry name" value="Znf_RING/FYVE/PHD"/>
</dbReference>
<evidence type="ECO:0000256" key="11">
    <source>
        <dbReference type="PROSITE-ProRule" id="PRU00175"/>
    </source>
</evidence>
<dbReference type="FunFam" id="3.30.40.10:FF:000118">
    <property type="entry name" value="Putative polycomb group RING finger protein 5"/>
    <property type="match status" value="1"/>
</dbReference>
<dbReference type="PANTHER" id="PTHR45893">
    <property type="entry name" value="POLYCOMB GROUP RING FINGER PROTEIN"/>
    <property type="match status" value="1"/>
</dbReference>
<organism evidence="14 15">
    <name type="scientific">Scophthalmus maximus</name>
    <name type="common">Turbot</name>
    <name type="synonym">Psetta maxima</name>
    <dbReference type="NCBI Taxonomy" id="52904"/>
    <lineage>
        <taxon>Eukaryota</taxon>
        <taxon>Metazoa</taxon>
        <taxon>Chordata</taxon>
        <taxon>Craniata</taxon>
        <taxon>Vertebrata</taxon>
        <taxon>Euteleostomi</taxon>
        <taxon>Actinopterygii</taxon>
        <taxon>Neopterygii</taxon>
        <taxon>Teleostei</taxon>
        <taxon>Neoteleostei</taxon>
        <taxon>Acanthomorphata</taxon>
        <taxon>Carangaria</taxon>
        <taxon>Pleuronectiformes</taxon>
        <taxon>Pleuronectoidei</taxon>
        <taxon>Scophthalmidae</taxon>
        <taxon>Scophthalmus</taxon>
    </lineage>
</organism>
<keyword evidence="3" id="KW-0479">Metal-binding</keyword>
<keyword evidence="6" id="KW-0805">Transcription regulation</keyword>
<comment type="subunit">
    <text evidence="10">Component of a PRC1-like complex.</text>
</comment>
<dbReference type="CDD" id="cd16737">
    <property type="entry name" value="RING-HC_PCGF5"/>
    <property type="match status" value="1"/>
</dbReference>
<reference evidence="14" key="2">
    <citation type="submission" date="2025-08" db="UniProtKB">
        <authorList>
            <consortium name="Ensembl"/>
        </authorList>
    </citation>
    <scope>IDENTIFICATION</scope>
</reference>
<dbReference type="Ensembl" id="ENSSMAT00000044539.1">
    <property type="protein sequence ID" value="ENSSMAP00000066690.1"/>
    <property type="gene ID" value="ENSSMAG00000004039.2"/>
</dbReference>
<dbReference type="Gene3D" id="3.10.20.90">
    <property type="entry name" value="Phosphatidylinositol 3-kinase Catalytic Subunit, Chain A, domain 1"/>
    <property type="match status" value="1"/>
</dbReference>
<feature type="compositionally biased region" description="Acidic residues" evidence="12">
    <location>
        <begin position="133"/>
        <end position="146"/>
    </location>
</feature>
<dbReference type="InterPro" id="IPR051507">
    <property type="entry name" value="PcG_RING_finger"/>
</dbReference>
<gene>
    <name evidence="14" type="primary">PCGF5</name>
</gene>
<name>A0A8D3E4I1_SCOMX</name>
<evidence type="ECO:0000313" key="15">
    <source>
        <dbReference type="Proteomes" id="UP000694558"/>
    </source>
</evidence>
<dbReference type="GeneTree" id="ENSGT00940000155896"/>
<evidence type="ECO:0000256" key="7">
    <source>
        <dbReference type="ARBA" id="ARBA00023163"/>
    </source>
</evidence>
<feature type="region of interest" description="Disordered" evidence="12">
    <location>
        <begin position="125"/>
        <end position="147"/>
    </location>
</feature>
<dbReference type="Pfam" id="PF16207">
    <property type="entry name" value="RAWUL"/>
    <property type="match status" value="1"/>
</dbReference>
<dbReference type="PROSITE" id="PS50089">
    <property type="entry name" value="ZF_RING_2"/>
    <property type="match status" value="1"/>
</dbReference>
<dbReference type="InterPro" id="IPR017907">
    <property type="entry name" value="Znf_RING_CS"/>
</dbReference>
<reference evidence="14" key="1">
    <citation type="submission" date="2023-05" db="EMBL/GenBank/DDBJ databases">
        <title>High-quality long-read genome of Scophthalmus maximus.</title>
        <authorList>
            <person name="Lien S."/>
            <person name="Martinez P."/>
        </authorList>
    </citation>
    <scope>NUCLEOTIDE SEQUENCE [LARGE SCALE GENOMIC DNA]</scope>
</reference>
<evidence type="ECO:0000256" key="1">
    <source>
        <dbReference type="ARBA" id="ARBA00004123"/>
    </source>
</evidence>
<dbReference type="Proteomes" id="UP000694558">
    <property type="component" value="Chromosome 15"/>
</dbReference>
<evidence type="ECO:0000256" key="8">
    <source>
        <dbReference type="ARBA" id="ARBA00023242"/>
    </source>
</evidence>
<evidence type="ECO:0000259" key="13">
    <source>
        <dbReference type="PROSITE" id="PS50089"/>
    </source>
</evidence>
<dbReference type="AlphaFoldDB" id="A0A8D3E4I1"/>
<keyword evidence="7" id="KW-0804">Transcription</keyword>
<evidence type="ECO:0000256" key="5">
    <source>
        <dbReference type="ARBA" id="ARBA00022833"/>
    </source>
</evidence>
<evidence type="ECO:0000256" key="12">
    <source>
        <dbReference type="SAM" id="MobiDB-lite"/>
    </source>
</evidence>
<comment type="subcellular location">
    <subcellularLocation>
        <location evidence="1">Nucleus</location>
    </subcellularLocation>
</comment>
<accession>A0A8D3E4I1</accession>
<feature type="domain" description="RING-type" evidence="13">
    <location>
        <begin position="19"/>
        <end position="57"/>
    </location>
</feature>
<dbReference type="InterPro" id="IPR001841">
    <property type="entry name" value="Znf_RING"/>
</dbReference>
<evidence type="ECO:0000313" key="14">
    <source>
        <dbReference type="Ensembl" id="ENSSMAP00000066690.1"/>
    </source>
</evidence>
<evidence type="ECO:0000256" key="2">
    <source>
        <dbReference type="ARBA" id="ARBA00022491"/>
    </source>
</evidence>
<keyword evidence="2" id="KW-0678">Repressor</keyword>
<sequence>MAAAARKHLVRDFNHFITCYLCRGYLIKPTTVTECLHTFCKSCIVQHFEESNDCPECGIQVHETNPLEMLRLDNTLEEIIFKLVPGLREKEEQRELEFWRRNQPRGHGQEALRCQRFGLPNVGGDGGGGGDAGGDDGDGDGGDDGDDYHRSDPQIAICLDCLRNTGQSGESTVTDLMKRFIRCSSRVTVGTIKKFLSLKLKLPSSYELDVLCNGEIMGRDHTLEFIYMTRWRLHGENRRKNTPVHKVKPFVCSRQPSWQRCIESSIKSDSKETLKTKTYPMVLEYRPRIDFG</sequence>
<dbReference type="PROSITE" id="PS00518">
    <property type="entry name" value="ZF_RING_1"/>
    <property type="match status" value="1"/>
</dbReference>
<evidence type="ECO:0000256" key="9">
    <source>
        <dbReference type="ARBA" id="ARBA00054291"/>
    </source>
</evidence>
<dbReference type="InterPro" id="IPR032443">
    <property type="entry name" value="RAWUL"/>
</dbReference>
<evidence type="ECO:0000256" key="3">
    <source>
        <dbReference type="ARBA" id="ARBA00022723"/>
    </source>
</evidence>
<dbReference type="CDD" id="cd17084">
    <property type="entry name" value="RAWUL_PCGF5"/>
    <property type="match status" value="1"/>
</dbReference>